<evidence type="ECO:0000313" key="2">
    <source>
        <dbReference type="EMBL" id="SEA87961.1"/>
    </source>
</evidence>
<dbReference type="InterPro" id="IPR013974">
    <property type="entry name" value="SAF"/>
</dbReference>
<dbReference type="SUPFAM" id="SSF51569">
    <property type="entry name" value="Aldolase"/>
    <property type="match status" value="1"/>
</dbReference>
<gene>
    <name evidence="2" type="ORF">SAMN05216462_2932</name>
</gene>
<dbReference type="Gene3D" id="3.90.1210.10">
    <property type="entry name" value="Antifreeze-like/N-acetylneuraminic acid synthase C-terminal domain"/>
    <property type="match status" value="1"/>
</dbReference>
<organism evidence="2 3">
    <name type="scientific">Xylanibacter ruminicola</name>
    <name type="common">Prevotella ruminicola</name>
    <dbReference type="NCBI Taxonomy" id="839"/>
    <lineage>
        <taxon>Bacteria</taxon>
        <taxon>Pseudomonadati</taxon>
        <taxon>Bacteroidota</taxon>
        <taxon>Bacteroidia</taxon>
        <taxon>Bacteroidales</taxon>
        <taxon>Prevotellaceae</taxon>
        <taxon>Xylanibacter</taxon>
    </lineage>
</organism>
<dbReference type="SUPFAM" id="SSF51269">
    <property type="entry name" value="AFP III-like domain"/>
    <property type="match status" value="1"/>
</dbReference>
<evidence type="ECO:0000259" key="1">
    <source>
        <dbReference type="PROSITE" id="PS50844"/>
    </source>
</evidence>
<dbReference type="PANTHER" id="PTHR42966:SF1">
    <property type="entry name" value="SIALIC ACID SYNTHASE"/>
    <property type="match status" value="1"/>
</dbReference>
<reference evidence="2 3" key="1">
    <citation type="submission" date="2016-10" db="EMBL/GenBank/DDBJ databases">
        <authorList>
            <person name="de Groot N.N."/>
        </authorList>
    </citation>
    <scope>NUCLEOTIDE SEQUENCE [LARGE SCALE GENOMIC DNA]</scope>
    <source>
        <strain evidence="2 3">D31d</strain>
    </source>
</reference>
<dbReference type="PANTHER" id="PTHR42966">
    <property type="entry name" value="N-ACETYLNEURAMINATE SYNTHASE"/>
    <property type="match status" value="1"/>
</dbReference>
<dbReference type="SMART" id="SM00858">
    <property type="entry name" value="SAF"/>
    <property type="match status" value="1"/>
</dbReference>
<dbReference type="EMBL" id="FNRF01000006">
    <property type="protein sequence ID" value="SEA87961.1"/>
    <property type="molecule type" value="Genomic_DNA"/>
</dbReference>
<feature type="domain" description="AFP-like" evidence="1">
    <location>
        <begin position="295"/>
        <end position="347"/>
    </location>
</feature>
<evidence type="ECO:0000313" key="3">
    <source>
        <dbReference type="Proteomes" id="UP000182257"/>
    </source>
</evidence>
<dbReference type="CDD" id="cd11615">
    <property type="entry name" value="SAF_NeuB_like"/>
    <property type="match status" value="1"/>
</dbReference>
<protein>
    <submittedName>
        <fullName evidence="2">N-acetylneuraminate synthase</fullName>
    </submittedName>
</protein>
<accession>A0A1H4ESF6</accession>
<dbReference type="InterPro" id="IPR013785">
    <property type="entry name" value="Aldolase_TIM"/>
</dbReference>
<dbReference type="NCBIfam" id="TIGR03569">
    <property type="entry name" value="NeuB_NnaB"/>
    <property type="match status" value="1"/>
</dbReference>
<dbReference type="InterPro" id="IPR006190">
    <property type="entry name" value="SAF_AFP_Neu5Ac"/>
</dbReference>
<dbReference type="InterPro" id="IPR013132">
    <property type="entry name" value="PseI/NeuA/B-like_N"/>
</dbReference>
<dbReference type="InterPro" id="IPR051690">
    <property type="entry name" value="PseI-like"/>
</dbReference>
<dbReference type="GO" id="GO:0016051">
    <property type="term" value="P:carbohydrate biosynthetic process"/>
    <property type="evidence" value="ECO:0007669"/>
    <property type="project" value="InterPro"/>
</dbReference>
<dbReference type="AlphaFoldDB" id="A0A1H4ESF6"/>
<dbReference type="GO" id="GO:0047444">
    <property type="term" value="F:N-acylneuraminate-9-phosphate synthase activity"/>
    <property type="evidence" value="ECO:0007669"/>
    <property type="project" value="TreeGrafter"/>
</dbReference>
<sequence>MSIFNSQLSINMKHVTVIAEAGVNHNGSIELAKQLVDKAVEAGVDYIKFQTFKASKLVTKAAKQAEYQQKNIGKEGDSQYQMLKKLELSSEDHEVLIAYCKEKGIKFFSTAFDFDSIEYLHSLNLGLWKIPSGEVTNYPFLKRVASFNEKTILSTGMCDMVDVRAAVEALYRNGLSKENLILLHCNTEYPTPFEDVNLKAMDALRNEFGVEVGYSDHTKGIEVPIAAVALGAMVIEKHFTLDRNMEGPDHKASLEPDELKAMVSAIRHIEKAVGGDGTKHVSESERKNIAIARKSIVAARDIKKGEILSEDNLTVKRPGTGITPMRWEEVVGTKAVRDFNEEELIEL</sequence>
<dbReference type="Pfam" id="PF03102">
    <property type="entry name" value="NeuB"/>
    <property type="match status" value="1"/>
</dbReference>
<proteinExistence type="predicted"/>
<dbReference type="Pfam" id="PF08666">
    <property type="entry name" value="SAF"/>
    <property type="match status" value="1"/>
</dbReference>
<dbReference type="InterPro" id="IPR020007">
    <property type="entry name" value="NeuB/NeuA"/>
</dbReference>
<dbReference type="Proteomes" id="UP000182257">
    <property type="component" value="Unassembled WGS sequence"/>
</dbReference>
<dbReference type="InterPro" id="IPR057736">
    <property type="entry name" value="SAF_PseI/NeuA/NeuB"/>
</dbReference>
<dbReference type="InterPro" id="IPR036732">
    <property type="entry name" value="AFP_Neu5c_C_sf"/>
</dbReference>
<dbReference type="PROSITE" id="PS50844">
    <property type="entry name" value="AFP_LIKE"/>
    <property type="match status" value="1"/>
</dbReference>
<dbReference type="Gene3D" id="3.20.20.70">
    <property type="entry name" value="Aldolase class I"/>
    <property type="match status" value="1"/>
</dbReference>
<name>A0A1H4ESF6_XYLRU</name>